<dbReference type="AlphaFoldDB" id="A0AAU9NIY3"/>
<evidence type="ECO:0000256" key="1">
    <source>
        <dbReference type="SAM" id="MobiDB-lite"/>
    </source>
</evidence>
<accession>A0AAU9NIY3</accession>
<sequence length="111" mass="13211">MEPWKELATHEDFANPPKRAEHLHIRAHNKYHRMVTLALILTMITMTSKKYVRLLVPWERTKQMLEEKKGKATSSNFSVGTERSTGSEEMMTHWHNRTHLWRSIRLKRSDS</sequence>
<keyword evidence="3" id="KW-1185">Reference proteome</keyword>
<proteinExistence type="predicted"/>
<gene>
    <name evidence="2" type="ORF">LVIROSA_LOCUS24013</name>
</gene>
<name>A0AAU9NIY3_9ASTR</name>
<dbReference type="EMBL" id="CAKMRJ010004445">
    <property type="protein sequence ID" value="CAH1437709.1"/>
    <property type="molecule type" value="Genomic_DNA"/>
</dbReference>
<feature type="region of interest" description="Disordered" evidence="1">
    <location>
        <begin position="66"/>
        <end position="91"/>
    </location>
</feature>
<comment type="caution">
    <text evidence="2">The sequence shown here is derived from an EMBL/GenBank/DDBJ whole genome shotgun (WGS) entry which is preliminary data.</text>
</comment>
<reference evidence="2 3" key="1">
    <citation type="submission" date="2022-01" db="EMBL/GenBank/DDBJ databases">
        <authorList>
            <person name="Xiong W."/>
            <person name="Schranz E."/>
        </authorList>
    </citation>
    <scope>NUCLEOTIDE SEQUENCE [LARGE SCALE GENOMIC DNA]</scope>
</reference>
<organism evidence="2 3">
    <name type="scientific">Lactuca virosa</name>
    <dbReference type="NCBI Taxonomy" id="75947"/>
    <lineage>
        <taxon>Eukaryota</taxon>
        <taxon>Viridiplantae</taxon>
        <taxon>Streptophyta</taxon>
        <taxon>Embryophyta</taxon>
        <taxon>Tracheophyta</taxon>
        <taxon>Spermatophyta</taxon>
        <taxon>Magnoliopsida</taxon>
        <taxon>eudicotyledons</taxon>
        <taxon>Gunneridae</taxon>
        <taxon>Pentapetalae</taxon>
        <taxon>asterids</taxon>
        <taxon>campanulids</taxon>
        <taxon>Asterales</taxon>
        <taxon>Asteraceae</taxon>
        <taxon>Cichorioideae</taxon>
        <taxon>Cichorieae</taxon>
        <taxon>Lactucinae</taxon>
        <taxon>Lactuca</taxon>
    </lineage>
</organism>
<feature type="compositionally biased region" description="Polar residues" evidence="1">
    <location>
        <begin position="72"/>
        <end position="84"/>
    </location>
</feature>
<dbReference type="Proteomes" id="UP001157418">
    <property type="component" value="Unassembled WGS sequence"/>
</dbReference>
<protein>
    <submittedName>
        <fullName evidence="2">Uncharacterized protein</fullName>
    </submittedName>
</protein>
<evidence type="ECO:0000313" key="3">
    <source>
        <dbReference type="Proteomes" id="UP001157418"/>
    </source>
</evidence>
<evidence type="ECO:0000313" key="2">
    <source>
        <dbReference type="EMBL" id="CAH1437709.1"/>
    </source>
</evidence>